<dbReference type="STRING" id="1168035.SAMN05444280_1154"/>
<evidence type="ECO:0000259" key="6">
    <source>
        <dbReference type="PROSITE" id="PS51352"/>
    </source>
</evidence>
<dbReference type="EMBL" id="FQZE01000015">
    <property type="protein sequence ID" value="SHJ27246.1"/>
    <property type="molecule type" value="Genomic_DNA"/>
</dbReference>
<dbReference type="PANTHER" id="PTHR42852:SF6">
    <property type="entry name" value="THIOL:DISULFIDE INTERCHANGE PROTEIN DSBE"/>
    <property type="match status" value="1"/>
</dbReference>
<comment type="subcellular location">
    <subcellularLocation>
        <location evidence="1">Cell envelope</location>
    </subcellularLocation>
</comment>
<sequence>MKTKTTILFLIAIFMIACNAEHKISIEDKKFDKYFFNEKNIPVVEGKVLNLTDEEIENTKLEYSIVTPFDQDQFQVKKYGILNADGTFELEIDYAFPYQQIWLHIGESFYAGIYANSDLYIELDADSLREKRVYMNGAGVKYLGTDGELNTFLNNHILYKREEQLSIAEKLSTLSRDKNLDYESFLSKYDSLYILLHNIDDEFIEKNPSPYSWILKNERLSEYYGDLCVRHWSPTGPKMSENLFNDIINHKPYLVSNNGSSFYNYLFTYLGRRAGKYEPIIVDDFLGYTKLSDAEKVKVNEYSNIKAQSERGNPFDTIRFRELSESIYPLLNDTITAFQTSKTLKYIDSLFTDSKADFLKLKLTSKDPKEKKVIIETALNTINTEWCKEILESGYKESIEKMASIERILKGEKSFTSTKNIGEPIAEMPFGAKLYKVDKLKAEELLSNIKTAFNNKALILDFWATWCGPCLDEMPFSKKLREEFKSQPIEFVYLCTSSGSDIESWKAKIIELEVGGTHLFVESSIESELMKLFSFGGFPSYAFIDKSGNYKAGAISRMSYLEKEELKKLLVEK</sequence>
<feature type="chain" id="PRO_5012229323" evidence="5">
    <location>
        <begin position="21"/>
        <end position="573"/>
    </location>
</feature>
<dbReference type="Proteomes" id="UP000184050">
    <property type="component" value="Unassembled WGS sequence"/>
</dbReference>
<dbReference type="PROSITE" id="PS51257">
    <property type="entry name" value="PROKAR_LIPOPROTEIN"/>
    <property type="match status" value="1"/>
</dbReference>
<protein>
    <submittedName>
        <fullName evidence="7">Thiol-disulfide isomerase or thioredoxin</fullName>
    </submittedName>
</protein>
<dbReference type="Gene3D" id="3.40.30.10">
    <property type="entry name" value="Glutaredoxin"/>
    <property type="match status" value="1"/>
</dbReference>
<dbReference type="InterPro" id="IPR036249">
    <property type="entry name" value="Thioredoxin-like_sf"/>
</dbReference>
<dbReference type="GO" id="GO:0016491">
    <property type="term" value="F:oxidoreductase activity"/>
    <property type="evidence" value="ECO:0007669"/>
    <property type="project" value="InterPro"/>
</dbReference>
<dbReference type="InterPro" id="IPR013766">
    <property type="entry name" value="Thioredoxin_domain"/>
</dbReference>
<proteinExistence type="predicted"/>
<gene>
    <name evidence="7" type="ORF">SAMN05444280_1154</name>
</gene>
<dbReference type="AlphaFoldDB" id="A0A1M6HYC7"/>
<dbReference type="GO" id="GO:0017004">
    <property type="term" value="P:cytochrome complex assembly"/>
    <property type="evidence" value="ECO:0007669"/>
    <property type="project" value="UniProtKB-KW"/>
</dbReference>
<evidence type="ECO:0000256" key="5">
    <source>
        <dbReference type="SAM" id="SignalP"/>
    </source>
</evidence>
<dbReference type="InterPro" id="IPR013740">
    <property type="entry name" value="Redoxin"/>
</dbReference>
<keyword evidence="5" id="KW-0732">Signal</keyword>
<keyword evidence="4" id="KW-0676">Redox-active center</keyword>
<dbReference type="GO" id="GO:0030313">
    <property type="term" value="C:cell envelope"/>
    <property type="evidence" value="ECO:0007669"/>
    <property type="project" value="UniProtKB-SubCell"/>
</dbReference>
<keyword evidence="2" id="KW-0201">Cytochrome c-type biogenesis</keyword>
<accession>A0A1M6HYC7</accession>
<dbReference type="CDD" id="cd02966">
    <property type="entry name" value="TlpA_like_family"/>
    <property type="match status" value="1"/>
</dbReference>
<evidence type="ECO:0000313" key="8">
    <source>
        <dbReference type="Proteomes" id="UP000184050"/>
    </source>
</evidence>
<dbReference type="SUPFAM" id="SSF52833">
    <property type="entry name" value="Thioredoxin-like"/>
    <property type="match status" value="1"/>
</dbReference>
<evidence type="ECO:0000313" key="7">
    <source>
        <dbReference type="EMBL" id="SHJ27246.1"/>
    </source>
</evidence>
<keyword evidence="3" id="KW-1015">Disulfide bond</keyword>
<evidence type="ECO:0000256" key="1">
    <source>
        <dbReference type="ARBA" id="ARBA00004196"/>
    </source>
</evidence>
<evidence type="ECO:0000256" key="2">
    <source>
        <dbReference type="ARBA" id="ARBA00022748"/>
    </source>
</evidence>
<feature type="domain" description="Thioredoxin" evidence="6">
    <location>
        <begin position="419"/>
        <end position="566"/>
    </location>
</feature>
<name>A0A1M6HYC7_9BACT</name>
<keyword evidence="8" id="KW-1185">Reference proteome</keyword>
<dbReference type="GO" id="GO:0016853">
    <property type="term" value="F:isomerase activity"/>
    <property type="evidence" value="ECO:0007669"/>
    <property type="project" value="UniProtKB-KW"/>
</dbReference>
<keyword evidence="7" id="KW-0413">Isomerase</keyword>
<dbReference type="Pfam" id="PF08534">
    <property type="entry name" value="Redoxin"/>
    <property type="match status" value="1"/>
</dbReference>
<dbReference type="PANTHER" id="PTHR42852">
    <property type="entry name" value="THIOL:DISULFIDE INTERCHANGE PROTEIN DSBE"/>
    <property type="match status" value="1"/>
</dbReference>
<dbReference type="InterPro" id="IPR050553">
    <property type="entry name" value="Thioredoxin_ResA/DsbE_sf"/>
</dbReference>
<organism evidence="7 8">
    <name type="scientific">Tangfeifania diversioriginum</name>
    <dbReference type="NCBI Taxonomy" id="1168035"/>
    <lineage>
        <taxon>Bacteria</taxon>
        <taxon>Pseudomonadati</taxon>
        <taxon>Bacteroidota</taxon>
        <taxon>Bacteroidia</taxon>
        <taxon>Marinilabiliales</taxon>
        <taxon>Prolixibacteraceae</taxon>
        <taxon>Tangfeifania</taxon>
    </lineage>
</organism>
<evidence type="ECO:0000256" key="3">
    <source>
        <dbReference type="ARBA" id="ARBA00023157"/>
    </source>
</evidence>
<dbReference type="PROSITE" id="PS51352">
    <property type="entry name" value="THIOREDOXIN_2"/>
    <property type="match status" value="1"/>
</dbReference>
<reference evidence="7 8" key="1">
    <citation type="submission" date="2016-11" db="EMBL/GenBank/DDBJ databases">
        <authorList>
            <person name="Jaros S."/>
            <person name="Januszkiewicz K."/>
            <person name="Wedrychowicz H."/>
        </authorList>
    </citation>
    <scope>NUCLEOTIDE SEQUENCE [LARGE SCALE GENOMIC DNA]</scope>
    <source>
        <strain evidence="7 8">DSM 27063</strain>
    </source>
</reference>
<evidence type="ECO:0000256" key="4">
    <source>
        <dbReference type="ARBA" id="ARBA00023284"/>
    </source>
</evidence>
<feature type="signal peptide" evidence="5">
    <location>
        <begin position="1"/>
        <end position="20"/>
    </location>
</feature>